<name>A0A9P5AK73_9HYPO</name>
<organism evidence="1 2">
    <name type="scientific">Fusarium beomiforme</name>
    <dbReference type="NCBI Taxonomy" id="44412"/>
    <lineage>
        <taxon>Eukaryota</taxon>
        <taxon>Fungi</taxon>
        <taxon>Dikarya</taxon>
        <taxon>Ascomycota</taxon>
        <taxon>Pezizomycotina</taxon>
        <taxon>Sordariomycetes</taxon>
        <taxon>Hypocreomycetidae</taxon>
        <taxon>Hypocreales</taxon>
        <taxon>Nectriaceae</taxon>
        <taxon>Fusarium</taxon>
        <taxon>Fusarium burgessii species complex</taxon>
    </lineage>
</organism>
<evidence type="ECO:0000313" key="1">
    <source>
        <dbReference type="EMBL" id="KAF4340260.1"/>
    </source>
</evidence>
<sequence>MGLANLADLTGYRMTNWIADLSLIESLPLDILHDVLLAIDSVADFSSMIRASPTIYRHYLRSRVFWLRNCFELELGAVVFDAFAVYRSSTTEFRTKRTKDSVFRFIETYRLQRRQQNTPQSVLIDHDKIIPLVAFYTKIVKRLAKQFVAWTQAHHAGLSSPAQLSTTEARRILRAFYRYQLFCNLFSPAPQSRRGICTNEERLEWFLDIFEPWEIEEILCVNAFVGDKYKEVLGEVTWDFHPDNPKWDAGRTDPSTPEGAYNISWFEEFYRIGMSSLGLTVLSSIFKASDHSTLVDVVAKHIISSLDDWLFEATDERVQYRRRERSLSDRDLAQDRREEIMFEADREDLVPMAWVTIWKGTYSNLYGTHMRDSFRDWGYVMWDADRLVNSGAVDTLKYEWEDFCTRANGEIDDPRDFI</sequence>
<dbReference type="AlphaFoldDB" id="A0A9P5AK73"/>
<dbReference type="Proteomes" id="UP000730481">
    <property type="component" value="Unassembled WGS sequence"/>
</dbReference>
<protein>
    <submittedName>
        <fullName evidence="1">Uncharacterized protein</fullName>
    </submittedName>
</protein>
<comment type="caution">
    <text evidence="1">The sequence shown here is derived from an EMBL/GenBank/DDBJ whole genome shotgun (WGS) entry which is preliminary data.</text>
</comment>
<reference evidence="1" key="2">
    <citation type="submission" date="2020-02" db="EMBL/GenBank/DDBJ databases">
        <title>Identification and distribution of gene clusters putatively required for synthesis of sphingolipid metabolism inhibitors in phylogenetically diverse species of the filamentous fungus Fusarium.</title>
        <authorList>
            <person name="Kim H.-S."/>
            <person name="Busman M."/>
            <person name="Brown D.W."/>
            <person name="Divon H."/>
            <person name="Uhlig S."/>
            <person name="Proctor R.H."/>
        </authorList>
    </citation>
    <scope>NUCLEOTIDE SEQUENCE</scope>
    <source>
        <strain evidence="1">NRRL 25174</strain>
    </source>
</reference>
<evidence type="ECO:0000313" key="2">
    <source>
        <dbReference type="Proteomes" id="UP000730481"/>
    </source>
</evidence>
<reference evidence="1" key="1">
    <citation type="journal article" date="2017" name="Mycologia">
        <title>Fusarium algeriense, sp. nov., a novel toxigenic crown rot pathogen of durum wheat from Algeria is nested in the Fusarium burgessii species complex.</title>
        <authorList>
            <person name="Laraba I."/>
            <person name="Keddad A."/>
            <person name="Boureghda H."/>
            <person name="Abdallah N."/>
            <person name="Vaughan M.M."/>
            <person name="Proctor R.H."/>
            <person name="Busman M."/>
            <person name="O'Donnell K."/>
        </authorList>
    </citation>
    <scope>NUCLEOTIDE SEQUENCE</scope>
    <source>
        <strain evidence="1">NRRL 25174</strain>
    </source>
</reference>
<dbReference type="OrthoDB" id="5304511at2759"/>
<dbReference type="EMBL" id="PVQB02000243">
    <property type="protein sequence ID" value="KAF4340260.1"/>
    <property type="molecule type" value="Genomic_DNA"/>
</dbReference>
<gene>
    <name evidence="1" type="ORF">FBEOM_5771</name>
</gene>
<keyword evidence="2" id="KW-1185">Reference proteome</keyword>
<accession>A0A9P5AK73</accession>
<proteinExistence type="predicted"/>